<accession>A0A5J9UAQ7</accession>
<evidence type="ECO:0000313" key="5">
    <source>
        <dbReference type="Proteomes" id="UP000324897"/>
    </source>
</evidence>
<feature type="region of interest" description="Disordered" evidence="3">
    <location>
        <begin position="244"/>
        <end position="277"/>
    </location>
</feature>
<keyword evidence="5" id="KW-1185">Reference proteome</keyword>
<feature type="region of interest" description="Disordered" evidence="3">
    <location>
        <begin position="1"/>
        <end position="87"/>
    </location>
</feature>
<dbReference type="GO" id="GO:0005516">
    <property type="term" value="F:calmodulin binding"/>
    <property type="evidence" value="ECO:0007669"/>
    <property type="project" value="UniProtKB-KW"/>
</dbReference>
<evidence type="ECO:0000256" key="1">
    <source>
        <dbReference type="ARBA" id="ARBA00022860"/>
    </source>
</evidence>
<gene>
    <name evidence="4" type="ORF">EJB05_36635</name>
</gene>
<reference evidence="4 5" key="1">
    <citation type="journal article" date="2019" name="Sci. Rep.">
        <title>A high-quality genome of Eragrostis curvula grass provides insights into Poaceae evolution and supports new strategies to enhance forage quality.</title>
        <authorList>
            <person name="Carballo J."/>
            <person name="Santos B.A.C.M."/>
            <person name="Zappacosta D."/>
            <person name="Garbus I."/>
            <person name="Selva J.P."/>
            <person name="Gallo C.A."/>
            <person name="Diaz A."/>
            <person name="Albertini E."/>
            <person name="Caccamo M."/>
            <person name="Echenique V."/>
        </authorList>
    </citation>
    <scope>NUCLEOTIDE SEQUENCE [LARGE SCALE GENOMIC DNA]</scope>
    <source>
        <strain evidence="5">cv. Victoria</strain>
        <tissue evidence="4">Leaf</tissue>
    </source>
</reference>
<comment type="similarity">
    <text evidence="2">Belongs to the IQD family.</text>
</comment>
<evidence type="ECO:0000256" key="2">
    <source>
        <dbReference type="ARBA" id="ARBA00024341"/>
    </source>
</evidence>
<organism evidence="4 5">
    <name type="scientific">Eragrostis curvula</name>
    <name type="common">weeping love grass</name>
    <dbReference type="NCBI Taxonomy" id="38414"/>
    <lineage>
        <taxon>Eukaryota</taxon>
        <taxon>Viridiplantae</taxon>
        <taxon>Streptophyta</taxon>
        <taxon>Embryophyta</taxon>
        <taxon>Tracheophyta</taxon>
        <taxon>Spermatophyta</taxon>
        <taxon>Magnoliopsida</taxon>
        <taxon>Liliopsida</taxon>
        <taxon>Poales</taxon>
        <taxon>Poaceae</taxon>
        <taxon>PACMAD clade</taxon>
        <taxon>Chloridoideae</taxon>
        <taxon>Eragrostideae</taxon>
        <taxon>Eragrostidinae</taxon>
        <taxon>Eragrostis</taxon>
    </lineage>
</organism>
<dbReference type="EMBL" id="RWGY01000029">
    <property type="protein sequence ID" value="TVU20427.1"/>
    <property type="molecule type" value="Genomic_DNA"/>
</dbReference>
<feature type="region of interest" description="Disordered" evidence="3">
    <location>
        <begin position="307"/>
        <end position="329"/>
    </location>
</feature>
<feature type="compositionally biased region" description="Basic residues" evidence="3">
    <location>
        <begin position="311"/>
        <end position="320"/>
    </location>
</feature>
<feature type="compositionally biased region" description="Low complexity" evidence="3">
    <location>
        <begin position="41"/>
        <end position="57"/>
    </location>
</feature>
<dbReference type="PANTHER" id="PTHR32295">
    <property type="entry name" value="IQ-DOMAIN 5-RELATED"/>
    <property type="match status" value="1"/>
</dbReference>
<dbReference type="AlphaFoldDB" id="A0A5J9UAQ7"/>
<dbReference type="Pfam" id="PF00612">
    <property type="entry name" value="IQ"/>
    <property type="match status" value="2"/>
</dbReference>
<dbReference type="InterPro" id="IPR000048">
    <property type="entry name" value="IQ_motif_EF-hand-BS"/>
</dbReference>
<evidence type="ECO:0000256" key="3">
    <source>
        <dbReference type="SAM" id="MobiDB-lite"/>
    </source>
</evidence>
<dbReference type="OrthoDB" id="671489at2759"/>
<keyword evidence="1" id="KW-0112">Calmodulin-binding</keyword>
<sequence>LRLAAVRNLNPHHFERLPPLPSSWPKRTTATSPTTSPPPTTTSLIATPSILSRLARLPFPPPPPPSPHPAAAPRTRAEEASAGQRRVKAERLRLALSRRAAAMGQSGKWIKSLVGLKGPEKAAGSKGRKWSRLWRSSSSASSRAGEAGGALTSQASSASADSFSSVVAAVVRAPPRDFRLIRQEWAAVRIQTAFRAFLARRALKALRGIVRLQAIVRGRLVRRQLAVTVKCMNALLRVQERARERRARSSADGRGSQDALADRNGRGNSAKDVEEQWCDHQGSVDEVRSKLHMKQEGAAKRERAIAYARSHQPRSSKHSGRPSSPARCVRSHDSLKCSQNMNYLEGWMSTKPWETRLMEPNHTDSQYAKNCEELNLAASKHSDASSVKIRRNNVTTRVAAKPPSVLSVSSSDYLCDESSPSTSSVTQVSAASVLASEARSDSGHVGGPNYMSLTKSAKARLNGCSSHRGSFQIQRQQRSGDMPRMALSAIDTQSNAGSEISVTSKSLKSMSLKGRSMTRSLDKENDC</sequence>
<evidence type="ECO:0000313" key="4">
    <source>
        <dbReference type="EMBL" id="TVU20427.1"/>
    </source>
</evidence>
<feature type="compositionally biased region" description="Polar residues" evidence="3">
    <location>
        <begin position="491"/>
        <end position="509"/>
    </location>
</feature>
<feature type="compositionally biased region" description="Pro residues" evidence="3">
    <location>
        <begin position="58"/>
        <end position="70"/>
    </location>
</feature>
<comment type="caution">
    <text evidence="4">The sequence shown here is derived from an EMBL/GenBank/DDBJ whole genome shotgun (WGS) entry which is preliminary data.</text>
</comment>
<evidence type="ECO:0008006" key="6">
    <source>
        <dbReference type="Google" id="ProtNLM"/>
    </source>
</evidence>
<dbReference type="PROSITE" id="PS50096">
    <property type="entry name" value="IQ"/>
    <property type="match status" value="2"/>
</dbReference>
<feature type="compositionally biased region" description="Polar residues" evidence="3">
    <location>
        <begin position="464"/>
        <end position="479"/>
    </location>
</feature>
<feature type="region of interest" description="Disordered" evidence="3">
    <location>
        <begin position="464"/>
        <end position="483"/>
    </location>
</feature>
<name>A0A5J9UAQ7_9POAL</name>
<dbReference type="PANTHER" id="PTHR32295:SF34">
    <property type="entry name" value="OS05G0541100 PROTEIN"/>
    <property type="match status" value="1"/>
</dbReference>
<feature type="region of interest" description="Disordered" evidence="3">
    <location>
        <begin position="491"/>
        <end position="527"/>
    </location>
</feature>
<dbReference type="Proteomes" id="UP000324897">
    <property type="component" value="Chromosome 7"/>
</dbReference>
<protein>
    <recommendedName>
        <fullName evidence="6">DUF4005 domain-containing protein</fullName>
    </recommendedName>
</protein>
<feature type="compositionally biased region" description="Basic and acidic residues" evidence="3">
    <location>
        <begin position="260"/>
        <end position="277"/>
    </location>
</feature>
<feature type="non-terminal residue" evidence="4">
    <location>
        <position position="1"/>
    </location>
</feature>
<proteinExistence type="inferred from homology"/>